<dbReference type="InterPro" id="IPR001117">
    <property type="entry name" value="Cu-oxidase_2nd"/>
</dbReference>
<dbReference type="Pfam" id="PF07731">
    <property type="entry name" value="Cu-oxidase_2"/>
    <property type="match status" value="1"/>
</dbReference>
<dbReference type="InterPro" id="IPR045087">
    <property type="entry name" value="Cu-oxidase_fam"/>
</dbReference>
<organism evidence="7 8">
    <name type="scientific">Stackebrandtia endophytica</name>
    <dbReference type="NCBI Taxonomy" id="1496996"/>
    <lineage>
        <taxon>Bacteria</taxon>
        <taxon>Bacillati</taxon>
        <taxon>Actinomycetota</taxon>
        <taxon>Actinomycetes</taxon>
        <taxon>Glycomycetales</taxon>
        <taxon>Glycomycetaceae</taxon>
        <taxon>Stackebrandtia</taxon>
    </lineage>
</organism>
<evidence type="ECO:0000256" key="3">
    <source>
        <dbReference type="ARBA" id="ARBA00023002"/>
    </source>
</evidence>
<dbReference type="InterPro" id="IPR002355">
    <property type="entry name" value="Cu_oxidase_Cu_BS"/>
</dbReference>
<protein>
    <submittedName>
        <fullName evidence="7">FtsP/CotA-like multicopper oxidase with cupredoxin domain</fullName>
    </submittedName>
</protein>
<evidence type="ECO:0000259" key="4">
    <source>
        <dbReference type="Pfam" id="PF00394"/>
    </source>
</evidence>
<dbReference type="PROSITE" id="PS00080">
    <property type="entry name" value="MULTICOPPER_OXIDASE2"/>
    <property type="match status" value="1"/>
</dbReference>
<evidence type="ECO:0000256" key="1">
    <source>
        <dbReference type="ARBA" id="ARBA00010609"/>
    </source>
</evidence>
<dbReference type="InterPro" id="IPR008972">
    <property type="entry name" value="Cupredoxin"/>
</dbReference>
<feature type="domain" description="Plastocyanin-like" evidence="5">
    <location>
        <begin position="370"/>
        <end position="487"/>
    </location>
</feature>
<evidence type="ECO:0000313" key="8">
    <source>
        <dbReference type="Proteomes" id="UP000317043"/>
    </source>
</evidence>
<proteinExistence type="inferred from homology"/>
<dbReference type="OrthoDB" id="345021at2"/>
<accession>A0A543AXS1</accession>
<dbReference type="SUPFAM" id="SSF49503">
    <property type="entry name" value="Cupredoxins"/>
    <property type="match status" value="3"/>
</dbReference>
<dbReference type="PANTHER" id="PTHR48267">
    <property type="entry name" value="CUPREDOXIN SUPERFAMILY PROTEIN"/>
    <property type="match status" value="1"/>
</dbReference>
<gene>
    <name evidence="7" type="ORF">FB566_2938</name>
</gene>
<keyword evidence="3" id="KW-0560">Oxidoreductase</keyword>
<sequence length="504" mass="55878">MKRRRLLKFGLAGVGLAAVGGGGFVTYQMISAKVDTVGSVDFTNPLRIPDLEPGQVDDSGTRIFDLHMAPGESRIKPGSPTRTWGFNGDHLGPTLRARRGEVVRVNVRNSLPETSSVHWHGMHLPAIMDGGPHQSVEPLDTWTPEWTIDQPAATLWYHPHPHGSTAKHVYQGLAGLFILDDDEVDNLDLPDEYGVDDIPLIIQDRAFDGDNQLDDAANLFSGIGVLGDEILVNGTHSPYLDVTTRRVRLRLLNGSNARVFNFGFADDRPFVVIGSDGGLLPAPHSLRRLQLSPGERAELLVDFTPGETVVLRSYSPDLRTDFFESRSHGGDDTFDILQFRAADTLTDVESIPDELVPVPAIDIEQAVTTRTFEMAGYSLNRETMDMNRIDFAVNKDDIEIWEIENQDASVHNFHVHDVQFQVLSIGDQPPPPHEAGWKDTVQVYHGSPVRIALQFKDFSDPNMPYMCHCHILYHEDQGLMAQFVVLDEGEDIGSVPSGHDDHHG</sequence>
<keyword evidence="2" id="KW-0479">Metal-binding</keyword>
<evidence type="ECO:0000256" key="2">
    <source>
        <dbReference type="ARBA" id="ARBA00022723"/>
    </source>
</evidence>
<feature type="domain" description="Plastocyanin-like" evidence="6">
    <location>
        <begin position="74"/>
        <end position="182"/>
    </location>
</feature>
<keyword evidence="8" id="KW-1185">Reference proteome</keyword>
<dbReference type="InterPro" id="IPR011707">
    <property type="entry name" value="Cu-oxidase-like_N"/>
</dbReference>
<dbReference type="CDD" id="cd04232">
    <property type="entry name" value="CuRO_1_CueO_FtsP"/>
    <property type="match status" value="1"/>
</dbReference>
<dbReference type="CDD" id="cd13867">
    <property type="entry name" value="CuRO_2_CueO_FtsP"/>
    <property type="match status" value="1"/>
</dbReference>
<evidence type="ECO:0000313" key="7">
    <source>
        <dbReference type="EMBL" id="TQL77379.1"/>
    </source>
</evidence>
<evidence type="ECO:0000259" key="5">
    <source>
        <dbReference type="Pfam" id="PF07731"/>
    </source>
</evidence>
<dbReference type="Gene3D" id="2.60.40.420">
    <property type="entry name" value="Cupredoxins - blue copper proteins"/>
    <property type="match status" value="3"/>
</dbReference>
<dbReference type="Pfam" id="PF07732">
    <property type="entry name" value="Cu-oxidase_3"/>
    <property type="match status" value="1"/>
</dbReference>
<evidence type="ECO:0000259" key="6">
    <source>
        <dbReference type="Pfam" id="PF07732"/>
    </source>
</evidence>
<dbReference type="PANTHER" id="PTHR48267:SF1">
    <property type="entry name" value="BILIRUBIN OXIDASE"/>
    <property type="match status" value="1"/>
</dbReference>
<comment type="caution">
    <text evidence="7">The sequence shown here is derived from an EMBL/GenBank/DDBJ whole genome shotgun (WGS) entry which is preliminary data.</text>
</comment>
<reference evidence="7 8" key="1">
    <citation type="submission" date="2019-06" db="EMBL/GenBank/DDBJ databases">
        <title>Sequencing the genomes of 1000 actinobacteria strains.</title>
        <authorList>
            <person name="Klenk H.-P."/>
        </authorList>
    </citation>
    <scope>NUCLEOTIDE SEQUENCE [LARGE SCALE GENOMIC DNA]</scope>
    <source>
        <strain evidence="7 8">DSM 45928</strain>
    </source>
</reference>
<comment type="similarity">
    <text evidence="1">Belongs to the multicopper oxidase family.</text>
</comment>
<dbReference type="EMBL" id="VFOW01000001">
    <property type="protein sequence ID" value="TQL77379.1"/>
    <property type="molecule type" value="Genomic_DNA"/>
</dbReference>
<feature type="domain" description="Plastocyanin-like" evidence="4">
    <location>
        <begin position="227"/>
        <end position="304"/>
    </location>
</feature>
<name>A0A543AXS1_9ACTN</name>
<dbReference type="Proteomes" id="UP000317043">
    <property type="component" value="Unassembled WGS sequence"/>
</dbReference>
<dbReference type="GO" id="GO:0016491">
    <property type="term" value="F:oxidoreductase activity"/>
    <property type="evidence" value="ECO:0007669"/>
    <property type="project" value="UniProtKB-KW"/>
</dbReference>
<dbReference type="Pfam" id="PF00394">
    <property type="entry name" value="Cu-oxidase"/>
    <property type="match status" value="1"/>
</dbReference>
<dbReference type="InParanoid" id="A0A543AXS1"/>
<dbReference type="CDD" id="cd13890">
    <property type="entry name" value="CuRO_3_CueO_FtsP"/>
    <property type="match status" value="1"/>
</dbReference>
<dbReference type="InterPro" id="IPR011706">
    <property type="entry name" value="Cu-oxidase_C"/>
</dbReference>
<dbReference type="GO" id="GO:0005507">
    <property type="term" value="F:copper ion binding"/>
    <property type="evidence" value="ECO:0007669"/>
    <property type="project" value="InterPro"/>
</dbReference>
<dbReference type="AlphaFoldDB" id="A0A543AXS1"/>